<dbReference type="Proteomes" id="UP001059041">
    <property type="component" value="Linkage Group LG6"/>
</dbReference>
<dbReference type="InterPro" id="IPR001506">
    <property type="entry name" value="Peptidase_M12A"/>
</dbReference>
<accession>A0A9W7WU61</accession>
<keyword evidence="1 2" id="KW-0378">Hydrolase</keyword>
<sequence>MYRLVMYISLLLSIVPAQSHASTEQDDVPMSRIMEGNKHSEQGLEEPVIMFGDIAVATGLQNADECTVTGCKWDRSRDGNVYVPYAISRQYSPDERQVIETGLQSFQESTCIRFIPHNGQRHFINIESVKGCYSYLGRQGGSQVVSLERPGCINSRNVQHELLHALGFHHEQNRSDRDEHVKIIFKNIEPGHERNFKKVPTNNLATHYDYNSVMHYPRQQSFVVTVCFSNAFSRSDEPTIIPIPDPNVLIGKAKKMSYNDILRVNRLYCGMLSLYFP</sequence>
<dbReference type="AlphaFoldDB" id="A0A9W7WU61"/>
<keyword evidence="1 2" id="KW-0482">Metalloprotease</keyword>
<dbReference type="PANTHER" id="PTHR10127">
    <property type="entry name" value="DISCOIDIN, CUB, EGF, LAMININ , AND ZINC METALLOPROTEASE DOMAIN CONTAINING"/>
    <property type="match status" value="1"/>
</dbReference>
<dbReference type="GO" id="GO:0004222">
    <property type="term" value="F:metalloendopeptidase activity"/>
    <property type="evidence" value="ECO:0007669"/>
    <property type="project" value="UniProtKB-UniRule"/>
</dbReference>
<feature type="domain" description="Peptidase M12A" evidence="3">
    <location>
        <begin position="62"/>
        <end position="270"/>
    </location>
</feature>
<feature type="chain" id="PRO_5041019948" description="Metalloendopeptidase" evidence="2">
    <location>
        <begin position="22"/>
        <end position="277"/>
    </location>
</feature>
<comment type="caution">
    <text evidence="1">Lacks conserved residue(s) required for the propagation of feature annotation.</text>
</comment>
<evidence type="ECO:0000256" key="2">
    <source>
        <dbReference type="RuleBase" id="RU361183"/>
    </source>
</evidence>
<gene>
    <name evidence="4" type="ORF">IRJ41_004395</name>
</gene>
<feature type="signal peptide" evidence="2">
    <location>
        <begin position="1"/>
        <end position="21"/>
    </location>
</feature>
<dbReference type="EC" id="3.4.24.-" evidence="2"/>
<dbReference type="GO" id="GO:0008270">
    <property type="term" value="F:zinc ion binding"/>
    <property type="evidence" value="ECO:0007669"/>
    <property type="project" value="UniProtKB-UniRule"/>
</dbReference>
<evidence type="ECO:0000313" key="4">
    <source>
        <dbReference type="EMBL" id="KAI7808418.1"/>
    </source>
</evidence>
<feature type="binding site" evidence="1">
    <location>
        <position position="160"/>
    </location>
    <ligand>
        <name>Zn(2+)</name>
        <dbReference type="ChEBI" id="CHEBI:29105"/>
        <note>catalytic</note>
    </ligand>
</feature>
<feature type="binding site" evidence="1">
    <location>
        <position position="164"/>
    </location>
    <ligand>
        <name>Zn(2+)</name>
        <dbReference type="ChEBI" id="CHEBI:29105"/>
        <note>catalytic</note>
    </ligand>
</feature>
<evidence type="ECO:0000259" key="3">
    <source>
        <dbReference type="PROSITE" id="PS51864"/>
    </source>
</evidence>
<keyword evidence="5" id="KW-1185">Reference proteome</keyword>
<dbReference type="Gene3D" id="3.40.390.10">
    <property type="entry name" value="Collagenase (Catalytic Domain)"/>
    <property type="match status" value="1"/>
</dbReference>
<reference evidence="4" key="1">
    <citation type="submission" date="2021-02" db="EMBL/GenBank/DDBJ databases">
        <title>Comparative genomics reveals that relaxation of natural selection precedes convergent phenotypic evolution of cavefish.</title>
        <authorList>
            <person name="Peng Z."/>
        </authorList>
    </citation>
    <scope>NUCLEOTIDE SEQUENCE</scope>
    <source>
        <tissue evidence="4">Muscle</tissue>
    </source>
</reference>
<feature type="binding site" evidence="1">
    <location>
        <position position="170"/>
    </location>
    <ligand>
        <name>Zn(2+)</name>
        <dbReference type="ChEBI" id="CHEBI:29105"/>
        <note>catalytic</note>
    </ligand>
</feature>
<dbReference type="PANTHER" id="PTHR10127:SF899">
    <property type="entry name" value="ASTACIN-LIKE METALLOENDOPEPTIDASE-RELATED"/>
    <property type="match status" value="1"/>
</dbReference>
<dbReference type="InterPro" id="IPR024079">
    <property type="entry name" value="MetalloPept_cat_dom_sf"/>
</dbReference>
<comment type="caution">
    <text evidence="4">The sequence shown here is derived from an EMBL/GenBank/DDBJ whole genome shotgun (WGS) entry which is preliminary data.</text>
</comment>
<proteinExistence type="predicted"/>
<keyword evidence="1 2" id="KW-0645">Protease</keyword>
<dbReference type="InterPro" id="IPR006026">
    <property type="entry name" value="Peptidase_Metallo"/>
</dbReference>
<name>A0A9W7WU61_TRIRA</name>
<dbReference type="PROSITE" id="PS51864">
    <property type="entry name" value="ASTACIN"/>
    <property type="match status" value="1"/>
</dbReference>
<evidence type="ECO:0000256" key="1">
    <source>
        <dbReference type="PROSITE-ProRule" id="PRU01211"/>
    </source>
</evidence>
<dbReference type="EMBL" id="JAFHDT010000006">
    <property type="protein sequence ID" value="KAI7808418.1"/>
    <property type="molecule type" value="Genomic_DNA"/>
</dbReference>
<dbReference type="SUPFAM" id="SSF55486">
    <property type="entry name" value="Metalloproteases ('zincins'), catalytic domain"/>
    <property type="match status" value="1"/>
</dbReference>
<comment type="cofactor">
    <cofactor evidence="1 2">
        <name>Zn(2+)</name>
        <dbReference type="ChEBI" id="CHEBI:29105"/>
    </cofactor>
    <text evidence="1 2">Binds 1 zinc ion per subunit.</text>
</comment>
<organism evidence="4 5">
    <name type="scientific">Triplophysa rosa</name>
    <name type="common">Cave loach</name>
    <dbReference type="NCBI Taxonomy" id="992332"/>
    <lineage>
        <taxon>Eukaryota</taxon>
        <taxon>Metazoa</taxon>
        <taxon>Chordata</taxon>
        <taxon>Craniata</taxon>
        <taxon>Vertebrata</taxon>
        <taxon>Euteleostomi</taxon>
        <taxon>Actinopterygii</taxon>
        <taxon>Neopterygii</taxon>
        <taxon>Teleostei</taxon>
        <taxon>Ostariophysi</taxon>
        <taxon>Cypriniformes</taxon>
        <taxon>Nemacheilidae</taxon>
        <taxon>Triplophysa</taxon>
    </lineage>
</organism>
<feature type="active site" evidence="1">
    <location>
        <position position="161"/>
    </location>
</feature>
<dbReference type="PRINTS" id="PR00480">
    <property type="entry name" value="ASTACIN"/>
</dbReference>
<keyword evidence="1 2" id="KW-0479">Metal-binding</keyword>
<dbReference type="Pfam" id="PF01400">
    <property type="entry name" value="Astacin"/>
    <property type="match status" value="1"/>
</dbReference>
<protein>
    <recommendedName>
        <fullName evidence="2">Metalloendopeptidase</fullName>
        <ecNumber evidence="2">3.4.24.-</ecNumber>
    </recommendedName>
</protein>
<dbReference type="GO" id="GO:0006508">
    <property type="term" value="P:proteolysis"/>
    <property type="evidence" value="ECO:0007669"/>
    <property type="project" value="UniProtKB-KW"/>
</dbReference>
<dbReference type="SMART" id="SM00235">
    <property type="entry name" value="ZnMc"/>
    <property type="match status" value="1"/>
</dbReference>
<keyword evidence="1 2" id="KW-0862">Zinc</keyword>
<evidence type="ECO:0000313" key="5">
    <source>
        <dbReference type="Proteomes" id="UP001059041"/>
    </source>
</evidence>
<keyword evidence="2" id="KW-0732">Signal</keyword>